<feature type="repeat" description="PPR" evidence="3">
    <location>
        <begin position="397"/>
        <end position="431"/>
    </location>
</feature>
<feature type="repeat" description="PPR" evidence="3">
    <location>
        <begin position="93"/>
        <end position="127"/>
    </location>
</feature>
<evidence type="ECO:0000313" key="6">
    <source>
        <dbReference type="EMBL" id="KAK6118692.1"/>
    </source>
</evidence>
<dbReference type="InterPro" id="IPR046960">
    <property type="entry name" value="PPR_At4g14850-like_plant"/>
</dbReference>
<dbReference type="Pfam" id="PF13041">
    <property type="entry name" value="PPR_2"/>
    <property type="match status" value="3"/>
</dbReference>
<proteinExistence type="inferred from homology"/>
<feature type="domain" description="DYW" evidence="5">
    <location>
        <begin position="735"/>
        <end position="805"/>
    </location>
</feature>
<dbReference type="Proteomes" id="UP001318860">
    <property type="component" value="Unassembled WGS sequence"/>
</dbReference>
<comment type="caution">
    <text evidence="6">The sequence shown here is derived from an EMBL/GenBank/DDBJ whole genome shotgun (WGS) entry which is preliminary data.</text>
</comment>
<evidence type="ECO:0000256" key="3">
    <source>
        <dbReference type="PROSITE-ProRule" id="PRU00708"/>
    </source>
</evidence>
<dbReference type="InterPro" id="IPR032867">
    <property type="entry name" value="DYW_dom"/>
</dbReference>
<evidence type="ECO:0000256" key="2">
    <source>
        <dbReference type="ARBA" id="ARBA00022737"/>
    </source>
</evidence>
<feature type="repeat" description="PPR" evidence="3">
    <location>
        <begin position="498"/>
        <end position="532"/>
    </location>
</feature>
<dbReference type="InterPro" id="IPR046848">
    <property type="entry name" value="E_motif"/>
</dbReference>
<organism evidence="6 7">
    <name type="scientific">Rehmannia glutinosa</name>
    <name type="common">Chinese foxglove</name>
    <dbReference type="NCBI Taxonomy" id="99300"/>
    <lineage>
        <taxon>Eukaryota</taxon>
        <taxon>Viridiplantae</taxon>
        <taxon>Streptophyta</taxon>
        <taxon>Embryophyta</taxon>
        <taxon>Tracheophyta</taxon>
        <taxon>Spermatophyta</taxon>
        <taxon>Magnoliopsida</taxon>
        <taxon>eudicotyledons</taxon>
        <taxon>Gunneridae</taxon>
        <taxon>Pentapetalae</taxon>
        <taxon>asterids</taxon>
        <taxon>lamiids</taxon>
        <taxon>Lamiales</taxon>
        <taxon>Orobanchaceae</taxon>
        <taxon>Rehmannieae</taxon>
        <taxon>Rehmannia</taxon>
    </lineage>
</organism>
<feature type="region of interest" description="Disordered" evidence="4">
    <location>
        <begin position="24"/>
        <end position="47"/>
    </location>
</feature>
<evidence type="ECO:0000259" key="5">
    <source>
        <dbReference type="Pfam" id="PF14432"/>
    </source>
</evidence>
<dbReference type="PANTHER" id="PTHR47926:SF452">
    <property type="entry name" value="PENTATRICOPEPTIDE REPEAT-CONTAINING PROTEIN"/>
    <property type="match status" value="1"/>
</dbReference>
<keyword evidence="7" id="KW-1185">Reference proteome</keyword>
<dbReference type="InterPro" id="IPR011990">
    <property type="entry name" value="TPR-like_helical_dom_sf"/>
</dbReference>
<keyword evidence="2" id="KW-0677">Repeat</keyword>
<feature type="repeat" description="PPR" evidence="3">
    <location>
        <begin position="635"/>
        <end position="669"/>
    </location>
</feature>
<dbReference type="Pfam" id="PF14432">
    <property type="entry name" value="DYW_deaminase"/>
    <property type="match status" value="1"/>
</dbReference>
<dbReference type="Gene3D" id="1.25.40.10">
    <property type="entry name" value="Tetratricopeptide repeat domain"/>
    <property type="match status" value="5"/>
</dbReference>
<gene>
    <name evidence="6" type="ORF">DH2020_047605</name>
</gene>
<dbReference type="PROSITE" id="PS51375">
    <property type="entry name" value="PPR"/>
    <property type="match status" value="5"/>
</dbReference>
<evidence type="ECO:0000256" key="4">
    <source>
        <dbReference type="SAM" id="MobiDB-lite"/>
    </source>
</evidence>
<comment type="similarity">
    <text evidence="1">Belongs to the PPR family. PCMP-H subfamily.</text>
</comment>
<dbReference type="NCBIfam" id="TIGR00756">
    <property type="entry name" value="PPR"/>
    <property type="match status" value="5"/>
</dbReference>
<name>A0ABR0U8V0_REHGL</name>
<dbReference type="EMBL" id="JABTTQ020003310">
    <property type="protein sequence ID" value="KAK6118692.1"/>
    <property type="molecule type" value="Genomic_DNA"/>
</dbReference>
<evidence type="ECO:0000256" key="1">
    <source>
        <dbReference type="ARBA" id="ARBA00006643"/>
    </source>
</evidence>
<evidence type="ECO:0000313" key="7">
    <source>
        <dbReference type="Proteomes" id="UP001318860"/>
    </source>
</evidence>
<dbReference type="InterPro" id="IPR002885">
    <property type="entry name" value="PPR_rpt"/>
</dbReference>
<protein>
    <recommendedName>
        <fullName evidence="5">DYW domain-containing protein</fullName>
    </recommendedName>
</protein>
<dbReference type="Pfam" id="PF20431">
    <property type="entry name" value="E_motif"/>
    <property type="match status" value="1"/>
</dbReference>
<feature type="repeat" description="PPR" evidence="3">
    <location>
        <begin position="194"/>
        <end position="228"/>
    </location>
</feature>
<sequence>MAKALLNFHLHIEPTTSQYQIFPEKTQSSRKSQNHEPRIKHQTSSRSTTTCVNKRKFKRVESSISSIQRLLSYVNSGYLEAALQMFDKMHKSSTFVWNVIIRGLVDSGMFEEAIDLYYRMRFQGIKADNFTFPFVIKACAGVFGLKEGQNVHATIIKLGFDVDIYICNALIVMYAKVGCIEDSEKIFESMPVRDLVSWNSMISGYVSARDGWGSLICLQKMRKSGLKLDRFSYVSGLGACGLEGCLLSGKEIFCQVLRNGLELDSMIQSSLIDMFGKCGEVDYAERFCDKIAQKNIVVWNAMIGAYALNDKSFESFTCLEKMQDDENVKPDTITLINLLPSCSKLGALLKGKAIHGHAIRKGYLCHLVLETSLVDMYGKCGSVSLSERVFFHMKERNLVSWNAMIAAYVQSSNYREAIELFLTLQNEPCVPDETTFVSILNAYAEIALPNEGKQIHCHISKSGISSGTFVSNAVIHMYAKCGDLEAARKVFDGMLFKDLVSWNTIIMAYAIHGFGGYCFGLFSDMTNEGYKPNESTFVSLLTACSIVGLVDEGWKYFDLMKREYGLDPGIEHYGCMLDLLGRDGNLDRAKSLIEEMPLKPTPRIWGSLLAASRHHKNIELAEFAANNIFAFDNDNTGCYVLLMNMYAEVGRWDDVERVRRLMKKRGFERTTGCSVVECNGKTYTFSNYDKSHTESNVIYNVLDILSRKIGEEARSCSVSKFKPPDLLKATSNSPMCHSVRLAVCFGLISTSVGEPVLVRKNIRICEDCHSATKKISEITNREIVVGDSKIYHRFKDGRCSCGDYW</sequence>
<dbReference type="PANTHER" id="PTHR47926">
    <property type="entry name" value="PENTATRICOPEPTIDE REPEAT-CONTAINING PROTEIN"/>
    <property type="match status" value="1"/>
</dbReference>
<accession>A0ABR0U8V0</accession>
<reference evidence="6 7" key="1">
    <citation type="journal article" date="2021" name="Comput. Struct. Biotechnol. J.">
        <title>De novo genome assembly of the potent medicinal plant Rehmannia glutinosa using nanopore technology.</title>
        <authorList>
            <person name="Ma L."/>
            <person name="Dong C."/>
            <person name="Song C."/>
            <person name="Wang X."/>
            <person name="Zheng X."/>
            <person name="Niu Y."/>
            <person name="Chen S."/>
            <person name="Feng W."/>
        </authorList>
    </citation>
    <scope>NUCLEOTIDE SEQUENCE [LARGE SCALE GENOMIC DNA]</scope>
    <source>
        <strain evidence="6">DH-2019</strain>
    </source>
</reference>
<dbReference type="Pfam" id="PF01535">
    <property type="entry name" value="PPR"/>
    <property type="match status" value="7"/>
</dbReference>